<protein>
    <submittedName>
        <fullName evidence="1">Uncharacterized protein</fullName>
    </submittedName>
</protein>
<gene>
    <name evidence="1" type="ORF">EV44_g3831</name>
</gene>
<evidence type="ECO:0000313" key="2">
    <source>
        <dbReference type="Proteomes" id="UP000030854"/>
    </source>
</evidence>
<accession>A0A0B1P1P8</accession>
<dbReference type="OMA" id="THIRCAN"/>
<comment type="caution">
    <text evidence="1">The sequence shown here is derived from an EMBL/GenBank/DDBJ whole genome shotgun (WGS) entry which is preliminary data.</text>
</comment>
<proteinExistence type="predicted"/>
<organism evidence="1 2">
    <name type="scientific">Uncinula necator</name>
    <name type="common">Grape powdery mildew</name>
    <dbReference type="NCBI Taxonomy" id="52586"/>
    <lineage>
        <taxon>Eukaryota</taxon>
        <taxon>Fungi</taxon>
        <taxon>Dikarya</taxon>
        <taxon>Ascomycota</taxon>
        <taxon>Pezizomycotina</taxon>
        <taxon>Leotiomycetes</taxon>
        <taxon>Erysiphales</taxon>
        <taxon>Erysiphaceae</taxon>
        <taxon>Erysiphe</taxon>
    </lineage>
</organism>
<keyword evidence="2" id="KW-1185">Reference proteome</keyword>
<dbReference type="EMBL" id="JNVN01002276">
    <property type="protein sequence ID" value="KHJ32168.1"/>
    <property type="molecule type" value="Genomic_DNA"/>
</dbReference>
<dbReference type="Proteomes" id="UP000030854">
    <property type="component" value="Unassembled WGS sequence"/>
</dbReference>
<sequence>MRNDINKCMGKRAVARVHLSPRKNMVLTCHEMSPDQMLAKKEAWQHIFNEFSLTNIQKVDNWPKLVAHGVPAAIPIEKFENEALAYNKVLIKGQPRWLTGTPKKQHASVVFSVATEDEKKDLKKNGITIGGCLLKVVNYKSMTSKTQCRRCLKYGHLELTCTKPAICGYCADTHHTSKHSCATCNSSNSCEHTHIRCANCKSDSHNAFERQKCELYKAISC</sequence>
<dbReference type="AlphaFoldDB" id="A0A0B1P1P8"/>
<reference evidence="1 2" key="1">
    <citation type="journal article" date="2014" name="BMC Genomics">
        <title>Adaptive genomic structural variation in the grape powdery mildew pathogen, Erysiphe necator.</title>
        <authorList>
            <person name="Jones L."/>
            <person name="Riaz S."/>
            <person name="Morales-Cruz A."/>
            <person name="Amrine K.C."/>
            <person name="McGuire B."/>
            <person name="Gubler W.D."/>
            <person name="Walker M.A."/>
            <person name="Cantu D."/>
        </authorList>
    </citation>
    <scope>NUCLEOTIDE SEQUENCE [LARGE SCALE GENOMIC DNA]</scope>
    <source>
        <strain evidence="2">c</strain>
    </source>
</reference>
<dbReference type="HOGENOM" id="CLU_1251485_0_0_1"/>
<evidence type="ECO:0000313" key="1">
    <source>
        <dbReference type="EMBL" id="KHJ32168.1"/>
    </source>
</evidence>
<name>A0A0B1P1P8_UNCNE</name>